<reference evidence="4 5" key="1">
    <citation type="submission" date="2014-04" db="EMBL/GenBank/DDBJ databases">
        <authorList>
            <consortium name="DOE Joint Genome Institute"/>
            <person name="Kuo A."/>
            <person name="Zuccaro A."/>
            <person name="Kohler A."/>
            <person name="Nagy L.G."/>
            <person name="Floudas D."/>
            <person name="Copeland A."/>
            <person name="Barry K.W."/>
            <person name="Cichocki N."/>
            <person name="Veneault-Fourrey C."/>
            <person name="LaButti K."/>
            <person name="Lindquist E.A."/>
            <person name="Lipzen A."/>
            <person name="Lundell T."/>
            <person name="Morin E."/>
            <person name="Murat C."/>
            <person name="Sun H."/>
            <person name="Tunlid A."/>
            <person name="Henrissat B."/>
            <person name="Grigoriev I.V."/>
            <person name="Hibbett D.S."/>
            <person name="Martin F."/>
            <person name="Nordberg H.P."/>
            <person name="Cantor M.N."/>
            <person name="Hua S.X."/>
        </authorList>
    </citation>
    <scope>NUCLEOTIDE SEQUENCE [LARGE SCALE GENOMIC DNA]</scope>
    <source>
        <strain evidence="4 5">MAFF 305830</strain>
    </source>
</reference>
<keyword evidence="3" id="KW-0472">Membrane</keyword>
<dbReference type="PANTHER" id="PTHR42032:SF1">
    <property type="entry name" value="YALI0E30679P"/>
    <property type="match status" value="1"/>
</dbReference>
<accession>A0A0C2XTD3</accession>
<proteinExistence type="predicted"/>
<keyword evidence="5" id="KW-1185">Reference proteome</keyword>
<sequence length="493" mass="55129">MEQSETVEPRLTRRKQSSRRLTEESNPSRPPRRQSTSSSYTVTGRPRSSSHDINFEDSTGVLSASESSWWDDSPLMVAVLPCLGAFVFGTEYIQDIILFVCVCWYLHTCIHLPWSLYEISRPRKMPPQIESNMTQTQRSAQRALGYRSIALLIFALISPFAGLLFIRTILASVGAYDGGPYVTYFHAALFVLFGGVRPINHLANLIAGGTRELQGRVHHPSPHAVVAEEELEDLKSKMERMEMLVSMLTEKLRDVEHAKEERETRKEKGMLDVQDSFEKTAARLEDGARRREKKVEITMEMMERRLEGLEMTCDTLIGIVRDYEKETMASPVDYPARHTFGLRGLIITLLDWAEAIWLLLTFRRRSRNHNRRRSGSNNGAYGYTAAYGAGGRARKVNLNGNGTSTRINGNSLSMTPLTRRRSYDAPVLNLDTVVEEEAPGVDINADVLHEPGFGDANGVAGITALGGIRRRGGRIVPGALDADSVSTQSQIEI</sequence>
<evidence type="ECO:0000256" key="2">
    <source>
        <dbReference type="SAM" id="MobiDB-lite"/>
    </source>
</evidence>
<evidence type="ECO:0000313" key="5">
    <source>
        <dbReference type="Proteomes" id="UP000054097"/>
    </source>
</evidence>
<evidence type="ECO:0000256" key="1">
    <source>
        <dbReference type="SAM" id="Coils"/>
    </source>
</evidence>
<evidence type="ECO:0000256" key="3">
    <source>
        <dbReference type="SAM" id="Phobius"/>
    </source>
</evidence>
<dbReference type="AlphaFoldDB" id="A0A0C2XTD3"/>
<dbReference type="OrthoDB" id="10263751at2759"/>
<dbReference type="HOGENOM" id="CLU_553382_0_0_1"/>
<dbReference type="Proteomes" id="UP000054097">
    <property type="component" value="Unassembled WGS sequence"/>
</dbReference>
<feature type="region of interest" description="Disordered" evidence="2">
    <location>
        <begin position="1"/>
        <end position="53"/>
    </location>
</feature>
<organism evidence="4 5">
    <name type="scientific">Serendipita vermifera MAFF 305830</name>
    <dbReference type="NCBI Taxonomy" id="933852"/>
    <lineage>
        <taxon>Eukaryota</taxon>
        <taxon>Fungi</taxon>
        <taxon>Dikarya</taxon>
        <taxon>Basidiomycota</taxon>
        <taxon>Agaricomycotina</taxon>
        <taxon>Agaricomycetes</taxon>
        <taxon>Sebacinales</taxon>
        <taxon>Serendipitaceae</taxon>
        <taxon>Serendipita</taxon>
    </lineage>
</organism>
<name>A0A0C2XTD3_SERVB</name>
<dbReference type="STRING" id="933852.A0A0C2XTD3"/>
<feature type="coiled-coil region" evidence="1">
    <location>
        <begin position="224"/>
        <end position="258"/>
    </location>
</feature>
<evidence type="ECO:0000313" key="4">
    <source>
        <dbReference type="EMBL" id="KIM32137.1"/>
    </source>
</evidence>
<feature type="transmembrane region" description="Helical" evidence="3">
    <location>
        <begin position="144"/>
        <end position="166"/>
    </location>
</feature>
<protein>
    <submittedName>
        <fullName evidence="4">Uncharacterized protein</fullName>
    </submittedName>
</protein>
<reference evidence="5" key="2">
    <citation type="submission" date="2015-01" db="EMBL/GenBank/DDBJ databases">
        <title>Evolutionary Origins and Diversification of the Mycorrhizal Mutualists.</title>
        <authorList>
            <consortium name="DOE Joint Genome Institute"/>
            <consortium name="Mycorrhizal Genomics Consortium"/>
            <person name="Kohler A."/>
            <person name="Kuo A."/>
            <person name="Nagy L.G."/>
            <person name="Floudas D."/>
            <person name="Copeland A."/>
            <person name="Barry K.W."/>
            <person name="Cichocki N."/>
            <person name="Veneault-Fourrey C."/>
            <person name="LaButti K."/>
            <person name="Lindquist E.A."/>
            <person name="Lipzen A."/>
            <person name="Lundell T."/>
            <person name="Morin E."/>
            <person name="Murat C."/>
            <person name="Riley R."/>
            <person name="Ohm R."/>
            <person name="Sun H."/>
            <person name="Tunlid A."/>
            <person name="Henrissat B."/>
            <person name="Grigoriev I.V."/>
            <person name="Hibbett D.S."/>
            <person name="Martin F."/>
        </authorList>
    </citation>
    <scope>NUCLEOTIDE SEQUENCE [LARGE SCALE GENOMIC DNA]</scope>
    <source>
        <strain evidence="5">MAFF 305830</strain>
    </source>
</reference>
<dbReference type="PANTHER" id="PTHR42032">
    <property type="entry name" value="YALI0E30679P"/>
    <property type="match status" value="1"/>
</dbReference>
<dbReference type="EMBL" id="KN824280">
    <property type="protein sequence ID" value="KIM32137.1"/>
    <property type="molecule type" value="Genomic_DNA"/>
</dbReference>
<keyword evidence="3" id="KW-0812">Transmembrane</keyword>
<keyword evidence="3" id="KW-1133">Transmembrane helix</keyword>
<keyword evidence="1" id="KW-0175">Coiled coil</keyword>
<gene>
    <name evidence="4" type="ORF">M408DRAFT_214421</name>
</gene>